<dbReference type="EMBL" id="ML993607">
    <property type="protein sequence ID" value="KAF2163668.1"/>
    <property type="molecule type" value="Genomic_DNA"/>
</dbReference>
<dbReference type="GO" id="GO:0006302">
    <property type="term" value="P:double-strand break repair"/>
    <property type="evidence" value="ECO:0007669"/>
    <property type="project" value="TreeGrafter"/>
</dbReference>
<keyword evidence="5" id="KW-0479">Metal-binding</keyword>
<dbReference type="RefSeq" id="XP_033664557.1">
    <property type="nucleotide sequence ID" value="XM_033807860.1"/>
</dbReference>
<dbReference type="Proteomes" id="UP000799537">
    <property type="component" value="Unassembled WGS sequence"/>
</dbReference>
<dbReference type="GO" id="GO:0035861">
    <property type="term" value="C:site of double-strand break"/>
    <property type="evidence" value="ECO:0007669"/>
    <property type="project" value="TreeGrafter"/>
</dbReference>
<dbReference type="GO" id="GO:0031491">
    <property type="term" value="F:nucleosome binding"/>
    <property type="evidence" value="ECO:0007669"/>
    <property type="project" value="TreeGrafter"/>
</dbReference>
<keyword evidence="10" id="KW-0539">Nucleus</keyword>
<dbReference type="SMART" id="SM00184">
    <property type="entry name" value="RING"/>
    <property type="match status" value="1"/>
</dbReference>
<dbReference type="PANTHER" id="PTHR23328:SF0">
    <property type="entry name" value="RING-TYPE DOMAIN-CONTAINING PROTEIN"/>
    <property type="match status" value="1"/>
</dbReference>
<evidence type="ECO:0000256" key="5">
    <source>
        <dbReference type="ARBA" id="ARBA00022723"/>
    </source>
</evidence>
<dbReference type="PROSITE" id="PS50089">
    <property type="entry name" value="ZF_RING_2"/>
    <property type="match status" value="1"/>
</dbReference>
<keyword evidence="12" id="KW-0812">Transmembrane</keyword>
<keyword evidence="9" id="KW-0862">Zinc</keyword>
<sequence>METGAGQNLTHLRAKSTFCVIVFASTLFFPIISTICAVTVALFTWRWRPVPYDPDVPPKSRYSGTLKPPQHEMDIEDICAHCRDEFVEPLELPCGHVFCRGCIRSLIEYEQTRCPLCNRLQFTMLEPWAVLFVRLGSASTAVAIVVQAFAIIVDAYWPGATRVNPRPALNLINIFQMSSVVVLVAAMEYGLGDHWIAELALPVTTTFVWLAYSAYFAAYTSILLQLRFWDWSLFNVLRFLG</sequence>
<organism evidence="14 15">
    <name type="scientific">Zasmidium cellare ATCC 36951</name>
    <dbReference type="NCBI Taxonomy" id="1080233"/>
    <lineage>
        <taxon>Eukaryota</taxon>
        <taxon>Fungi</taxon>
        <taxon>Dikarya</taxon>
        <taxon>Ascomycota</taxon>
        <taxon>Pezizomycotina</taxon>
        <taxon>Dothideomycetes</taxon>
        <taxon>Dothideomycetidae</taxon>
        <taxon>Mycosphaerellales</taxon>
        <taxon>Mycosphaerellaceae</taxon>
        <taxon>Zasmidium</taxon>
    </lineage>
</organism>
<dbReference type="InterPro" id="IPR051657">
    <property type="entry name" value="RNF168/RNF169_E3_ubiq-ligase"/>
</dbReference>
<comment type="subcellular location">
    <subcellularLocation>
        <location evidence="2">Nucleus</location>
    </subcellularLocation>
</comment>
<evidence type="ECO:0000256" key="1">
    <source>
        <dbReference type="ARBA" id="ARBA00000900"/>
    </source>
</evidence>
<evidence type="ECO:0000256" key="7">
    <source>
        <dbReference type="ARBA" id="ARBA00022771"/>
    </source>
</evidence>
<feature type="domain" description="RING-type" evidence="13">
    <location>
        <begin position="79"/>
        <end position="118"/>
    </location>
</feature>
<dbReference type="InterPro" id="IPR001841">
    <property type="entry name" value="Znf_RING"/>
</dbReference>
<dbReference type="InterPro" id="IPR018957">
    <property type="entry name" value="Znf_C3HC4_RING-type"/>
</dbReference>
<dbReference type="InterPro" id="IPR017907">
    <property type="entry name" value="Znf_RING_CS"/>
</dbReference>
<feature type="transmembrane region" description="Helical" evidence="12">
    <location>
        <begin position="168"/>
        <end position="187"/>
    </location>
</feature>
<dbReference type="InterPro" id="IPR013083">
    <property type="entry name" value="Znf_RING/FYVE/PHD"/>
</dbReference>
<evidence type="ECO:0000313" key="15">
    <source>
        <dbReference type="Proteomes" id="UP000799537"/>
    </source>
</evidence>
<keyword evidence="4" id="KW-0808">Transferase</keyword>
<evidence type="ECO:0000256" key="4">
    <source>
        <dbReference type="ARBA" id="ARBA00022679"/>
    </source>
</evidence>
<evidence type="ECO:0000256" key="12">
    <source>
        <dbReference type="SAM" id="Phobius"/>
    </source>
</evidence>
<keyword evidence="12" id="KW-1133">Transmembrane helix</keyword>
<dbReference type="GeneID" id="54561132"/>
<evidence type="ECO:0000256" key="6">
    <source>
        <dbReference type="ARBA" id="ARBA00022763"/>
    </source>
</evidence>
<dbReference type="GO" id="GO:0008270">
    <property type="term" value="F:zinc ion binding"/>
    <property type="evidence" value="ECO:0007669"/>
    <property type="project" value="UniProtKB-KW"/>
</dbReference>
<dbReference type="Gene3D" id="3.30.40.10">
    <property type="entry name" value="Zinc/RING finger domain, C3HC4 (zinc finger)"/>
    <property type="match status" value="1"/>
</dbReference>
<evidence type="ECO:0000313" key="14">
    <source>
        <dbReference type="EMBL" id="KAF2163668.1"/>
    </source>
</evidence>
<accession>A0A6A6CBS9</accession>
<feature type="transmembrane region" description="Helical" evidence="12">
    <location>
        <begin position="207"/>
        <end position="229"/>
    </location>
</feature>
<proteinExistence type="predicted"/>
<evidence type="ECO:0000256" key="9">
    <source>
        <dbReference type="ARBA" id="ARBA00022833"/>
    </source>
</evidence>
<keyword evidence="15" id="KW-1185">Reference proteome</keyword>
<dbReference type="EC" id="2.3.2.27" evidence="3"/>
<dbReference type="Pfam" id="PF00097">
    <property type="entry name" value="zf-C3HC4"/>
    <property type="match status" value="1"/>
</dbReference>
<feature type="transmembrane region" description="Helical" evidence="12">
    <location>
        <begin position="128"/>
        <end position="156"/>
    </location>
</feature>
<keyword evidence="12" id="KW-0472">Membrane</keyword>
<dbReference type="PANTHER" id="PTHR23328">
    <property type="entry name" value="RING-TYPE DOMAIN-CONTAINING PROTEIN"/>
    <property type="match status" value="1"/>
</dbReference>
<gene>
    <name evidence="14" type="ORF">M409DRAFT_25856</name>
</gene>
<keyword evidence="7 11" id="KW-0863">Zinc-finger</keyword>
<evidence type="ECO:0000256" key="10">
    <source>
        <dbReference type="ARBA" id="ARBA00023242"/>
    </source>
</evidence>
<feature type="transmembrane region" description="Helical" evidence="12">
    <location>
        <begin position="20"/>
        <end position="45"/>
    </location>
</feature>
<dbReference type="GO" id="GO:0061630">
    <property type="term" value="F:ubiquitin protein ligase activity"/>
    <property type="evidence" value="ECO:0007669"/>
    <property type="project" value="UniProtKB-EC"/>
</dbReference>
<protein>
    <recommendedName>
        <fullName evidence="3">RING-type E3 ubiquitin transferase</fullName>
        <ecNumber evidence="3">2.3.2.27</ecNumber>
    </recommendedName>
</protein>
<dbReference type="SUPFAM" id="SSF57850">
    <property type="entry name" value="RING/U-box"/>
    <property type="match status" value="1"/>
</dbReference>
<dbReference type="AlphaFoldDB" id="A0A6A6CBS9"/>
<evidence type="ECO:0000259" key="13">
    <source>
        <dbReference type="PROSITE" id="PS50089"/>
    </source>
</evidence>
<comment type="catalytic activity">
    <reaction evidence="1">
        <text>S-ubiquitinyl-[E2 ubiquitin-conjugating enzyme]-L-cysteine + [acceptor protein]-L-lysine = [E2 ubiquitin-conjugating enzyme]-L-cysteine + N(6)-ubiquitinyl-[acceptor protein]-L-lysine.</text>
        <dbReference type="EC" id="2.3.2.27"/>
    </reaction>
</comment>
<evidence type="ECO:0000256" key="8">
    <source>
        <dbReference type="ARBA" id="ARBA00022786"/>
    </source>
</evidence>
<dbReference type="OrthoDB" id="8062037at2759"/>
<evidence type="ECO:0000256" key="3">
    <source>
        <dbReference type="ARBA" id="ARBA00012483"/>
    </source>
</evidence>
<dbReference type="GO" id="GO:0005634">
    <property type="term" value="C:nucleus"/>
    <property type="evidence" value="ECO:0007669"/>
    <property type="project" value="UniProtKB-SubCell"/>
</dbReference>
<keyword evidence="6" id="KW-0227">DNA damage</keyword>
<keyword evidence="8" id="KW-0833">Ubl conjugation pathway</keyword>
<dbReference type="PROSITE" id="PS00518">
    <property type="entry name" value="ZF_RING_1"/>
    <property type="match status" value="1"/>
</dbReference>
<name>A0A6A6CBS9_ZASCE</name>
<reference evidence="14" key="1">
    <citation type="journal article" date="2020" name="Stud. Mycol.">
        <title>101 Dothideomycetes genomes: a test case for predicting lifestyles and emergence of pathogens.</title>
        <authorList>
            <person name="Haridas S."/>
            <person name="Albert R."/>
            <person name="Binder M."/>
            <person name="Bloem J."/>
            <person name="Labutti K."/>
            <person name="Salamov A."/>
            <person name="Andreopoulos B."/>
            <person name="Baker S."/>
            <person name="Barry K."/>
            <person name="Bills G."/>
            <person name="Bluhm B."/>
            <person name="Cannon C."/>
            <person name="Castanera R."/>
            <person name="Culley D."/>
            <person name="Daum C."/>
            <person name="Ezra D."/>
            <person name="Gonzalez J."/>
            <person name="Henrissat B."/>
            <person name="Kuo A."/>
            <person name="Liang C."/>
            <person name="Lipzen A."/>
            <person name="Lutzoni F."/>
            <person name="Magnuson J."/>
            <person name="Mondo S."/>
            <person name="Nolan M."/>
            <person name="Ohm R."/>
            <person name="Pangilinan J."/>
            <person name="Park H.-J."/>
            <person name="Ramirez L."/>
            <person name="Alfaro M."/>
            <person name="Sun H."/>
            <person name="Tritt A."/>
            <person name="Yoshinaga Y."/>
            <person name="Zwiers L.-H."/>
            <person name="Turgeon B."/>
            <person name="Goodwin S."/>
            <person name="Spatafora J."/>
            <person name="Crous P."/>
            <person name="Grigoriev I."/>
        </authorList>
    </citation>
    <scope>NUCLEOTIDE SEQUENCE</scope>
    <source>
        <strain evidence="14">ATCC 36951</strain>
    </source>
</reference>
<evidence type="ECO:0000256" key="11">
    <source>
        <dbReference type="PROSITE-ProRule" id="PRU00175"/>
    </source>
</evidence>
<evidence type="ECO:0000256" key="2">
    <source>
        <dbReference type="ARBA" id="ARBA00004123"/>
    </source>
</evidence>